<dbReference type="Proteomes" id="UP000460317">
    <property type="component" value="Unassembled WGS sequence"/>
</dbReference>
<accession>A0A7J5JF36</accession>
<dbReference type="PROSITE" id="PS51257">
    <property type="entry name" value="PROKAR_LIPOPROTEIN"/>
    <property type="match status" value="1"/>
</dbReference>
<organism evidence="1 2">
    <name type="scientific">Bacteroides thetaiotaomicron</name>
    <dbReference type="NCBI Taxonomy" id="818"/>
    <lineage>
        <taxon>Bacteria</taxon>
        <taxon>Pseudomonadati</taxon>
        <taxon>Bacteroidota</taxon>
        <taxon>Bacteroidia</taxon>
        <taxon>Bacteroidales</taxon>
        <taxon>Bacteroidaceae</taxon>
        <taxon>Bacteroides</taxon>
    </lineage>
</organism>
<sequence length="249" mass="27977">MKANVILGICIGLFICSCSEEDSKNTVNLNQITIPENVQMYIDDVSIKDIVGTRTFTETYTTNMTPVVQEISCHEFISDETPSFYYVTYSDSLYGADINKDGFVDMIIEVRDNLVKATIGDVSDSIMINLSNVGDQTILSFEAIPIVSTRWYRHTSWWECVRNVSTCSGAAFGVGIASMFYRYAFGYLATTAAIVCLDSRLRWTYDPVVKVSSFDKKYIFSAKCAEEFELSKPIILLDDVVMADLESLR</sequence>
<protein>
    <recommendedName>
        <fullName evidence="3">Lipoprotein</fullName>
    </recommendedName>
</protein>
<evidence type="ECO:0000313" key="2">
    <source>
        <dbReference type="Proteomes" id="UP000460317"/>
    </source>
</evidence>
<proteinExistence type="predicted"/>
<dbReference type="EMBL" id="WCSB01000018">
    <property type="protein sequence ID" value="KAB4449875.1"/>
    <property type="molecule type" value="Genomic_DNA"/>
</dbReference>
<evidence type="ECO:0000313" key="1">
    <source>
        <dbReference type="EMBL" id="KAB4449875.1"/>
    </source>
</evidence>
<name>A0A7J5JF36_BACT4</name>
<gene>
    <name evidence="1" type="ORF">GAN93_17490</name>
</gene>
<comment type="caution">
    <text evidence="1">The sequence shown here is derived from an EMBL/GenBank/DDBJ whole genome shotgun (WGS) entry which is preliminary data.</text>
</comment>
<dbReference type="RefSeq" id="WP_130041921.1">
    <property type="nucleotide sequence ID" value="NZ_JAGKIE010000051.1"/>
</dbReference>
<reference evidence="1 2" key="1">
    <citation type="journal article" date="2019" name="Nat. Med.">
        <title>A library of human gut bacterial isolates paired with longitudinal multiomics data enables mechanistic microbiome research.</title>
        <authorList>
            <person name="Poyet M."/>
            <person name="Groussin M."/>
            <person name="Gibbons S.M."/>
            <person name="Avila-Pacheco J."/>
            <person name="Jiang X."/>
            <person name="Kearney S.M."/>
            <person name="Perrotta A.R."/>
            <person name="Berdy B."/>
            <person name="Zhao S."/>
            <person name="Lieberman T.D."/>
            <person name="Swanson P.K."/>
            <person name="Smith M."/>
            <person name="Roesemann S."/>
            <person name="Alexander J.E."/>
            <person name="Rich S.A."/>
            <person name="Livny J."/>
            <person name="Vlamakis H."/>
            <person name="Clish C."/>
            <person name="Bullock K."/>
            <person name="Deik A."/>
            <person name="Scott J."/>
            <person name="Pierce K.A."/>
            <person name="Xavier R.J."/>
            <person name="Alm E.J."/>
        </authorList>
    </citation>
    <scope>NUCLEOTIDE SEQUENCE [LARGE SCALE GENOMIC DNA]</scope>
    <source>
        <strain evidence="1 2">BIOML-A165</strain>
    </source>
</reference>
<dbReference type="AlphaFoldDB" id="A0A7J5JF36"/>
<evidence type="ECO:0008006" key="3">
    <source>
        <dbReference type="Google" id="ProtNLM"/>
    </source>
</evidence>